<dbReference type="AlphaFoldDB" id="A0A3A5JUX2"/>
<accession>A0A3A5JUX2</accession>
<organism evidence="2 3">
    <name type="scientific">Buttiauxella izardii</name>
    <dbReference type="NCBI Taxonomy" id="82991"/>
    <lineage>
        <taxon>Bacteria</taxon>
        <taxon>Pseudomonadati</taxon>
        <taxon>Pseudomonadota</taxon>
        <taxon>Gammaproteobacteria</taxon>
        <taxon>Enterobacterales</taxon>
        <taxon>Enterobacteriaceae</taxon>
        <taxon>Buttiauxella</taxon>
    </lineage>
</organism>
<keyword evidence="3" id="KW-1185">Reference proteome</keyword>
<dbReference type="Proteomes" id="UP000276295">
    <property type="component" value="Unassembled WGS sequence"/>
</dbReference>
<evidence type="ECO:0000313" key="2">
    <source>
        <dbReference type="EMBL" id="RJT24103.1"/>
    </source>
</evidence>
<evidence type="ECO:0000256" key="1">
    <source>
        <dbReference type="SAM" id="MobiDB-lite"/>
    </source>
</evidence>
<protein>
    <submittedName>
        <fullName evidence="2">Uncharacterized protein</fullName>
    </submittedName>
</protein>
<name>A0A3A5JUX2_9ENTR</name>
<evidence type="ECO:0000313" key="3">
    <source>
        <dbReference type="Proteomes" id="UP000276295"/>
    </source>
</evidence>
<reference evidence="2 3" key="1">
    <citation type="submission" date="2018-09" db="EMBL/GenBank/DDBJ databases">
        <title>Draft genome sequence of Buttiauxella izardii CCUG 35510T.</title>
        <authorList>
            <person name="Salva-Serra F."/>
            <person name="Marathe N."/>
            <person name="Moore E."/>
            <person name="Stadler-Svensson L."/>
            <person name="Engstrom-Jakobsson H."/>
        </authorList>
    </citation>
    <scope>NUCLEOTIDE SEQUENCE [LARGE SCALE GENOMIC DNA]</scope>
    <source>
        <strain evidence="2 3">CCUG 35510</strain>
    </source>
</reference>
<comment type="caution">
    <text evidence="2">The sequence shown here is derived from an EMBL/GenBank/DDBJ whole genome shotgun (WGS) entry which is preliminary data.</text>
</comment>
<feature type="region of interest" description="Disordered" evidence="1">
    <location>
        <begin position="59"/>
        <end position="92"/>
    </location>
</feature>
<sequence>MRYHCNRIVNKVPPSYFKLHVRWLSSLTPVTYFSKLLGFTASPPSCSSNYFVVHHSNGQSVPNEHNKGITHEQSISPEVQHPGRLLSVKSAV</sequence>
<proteinExistence type="predicted"/>
<dbReference type="EMBL" id="QZWH01000012">
    <property type="protein sequence ID" value="RJT24103.1"/>
    <property type="molecule type" value="Genomic_DNA"/>
</dbReference>
<gene>
    <name evidence="2" type="ORF">D6029_07295</name>
</gene>